<dbReference type="PANTHER" id="PTHR20854:SF4">
    <property type="entry name" value="INOSITOL-1-MONOPHOSPHATASE-RELATED"/>
    <property type="match status" value="1"/>
</dbReference>
<name>A0A1H7W8R3_9BACT</name>
<organism evidence="9 10">
    <name type="scientific">Syntrophus gentianae</name>
    <dbReference type="NCBI Taxonomy" id="43775"/>
    <lineage>
        <taxon>Bacteria</taxon>
        <taxon>Pseudomonadati</taxon>
        <taxon>Thermodesulfobacteriota</taxon>
        <taxon>Syntrophia</taxon>
        <taxon>Syntrophales</taxon>
        <taxon>Syntrophaceae</taxon>
        <taxon>Syntrophus</taxon>
    </lineage>
</organism>
<dbReference type="InterPro" id="IPR000760">
    <property type="entry name" value="Inositol_monophosphatase-like"/>
</dbReference>
<evidence type="ECO:0000256" key="2">
    <source>
        <dbReference type="ARBA" id="ARBA00001946"/>
    </source>
</evidence>
<dbReference type="SUPFAM" id="SSF56655">
    <property type="entry name" value="Carbohydrate phosphatase"/>
    <property type="match status" value="1"/>
</dbReference>
<dbReference type="CDD" id="cd01639">
    <property type="entry name" value="IMPase"/>
    <property type="match status" value="1"/>
</dbReference>
<comment type="cofactor">
    <cofactor evidence="2 7 8">
        <name>Mg(2+)</name>
        <dbReference type="ChEBI" id="CHEBI:18420"/>
    </cofactor>
</comment>
<dbReference type="PROSITE" id="PS00629">
    <property type="entry name" value="IMP_1"/>
    <property type="match status" value="1"/>
</dbReference>
<gene>
    <name evidence="9" type="ORF">SAMN04489760_10612</name>
</gene>
<dbReference type="GO" id="GO:0006020">
    <property type="term" value="P:inositol metabolic process"/>
    <property type="evidence" value="ECO:0007669"/>
    <property type="project" value="TreeGrafter"/>
</dbReference>
<dbReference type="GO" id="GO:0008934">
    <property type="term" value="F:inositol monophosphate 1-phosphatase activity"/>
    <property type="evidence" value="ECO:0007669"/>
    <property type="project" value="InterPro"/>
</dbReference>
<dbReference type="PRINTS" id="PR00377">
    <property type="entry name" value="IMPHPHTASES"/>
</dbReference>
<evidence type="ECO:0000256" key="6">
    <source>
        <dbReference type="ARBA" id="ARBA00022842"/>
    </source>
</evidence>
<evidence type="ECO:0000256" key="3">
    <source>
        <dbReference type="ARBA" id="ARBA00009759"/>
    </source>
</evidence>
<evidence type="ECO:0000256" key="4">
    <source>
        <dbReference type="ARBA" id="ARBA00022723"/>
    </source>
</evidence>
<evidence type="ECO:0000256" key="5">
    <source>
        <dbReference type="ARBA" id="ARBA00022801"/>
    </source>
</evidence>
<feature type="binding site" evidence="7">
    <location>
        <position position="101"/>
    </location>
    <ligand>
        <name>Mg(2+)</name>
        <dbReference type="ChEBI" id="CHEBI:18420"/>
        <label>1</label>
        <note>catalytic</note>
    </ligand>
</feature>
<dbReference type="GO" id="GO:0007165">
    <property type="term" value="P:signal transduction"/>
    <property type="evidence" value="ECO:0007669"/>
    <property type="project" value="TreeGrafter"/>
</dbReference>
<keyword evidence="10" id="KW-1185">Reference proteome</keyword>
<dbReference type="InterPro" id="IPR020550">
    <property type="entry name" value="Inositol_monophosphatase_CS"/>
</dbReference>
<feature type="binding site" evidence="7">
    <location>
        <position position="99"/>
    </location>
    <ligand>
        <name>Mg(2+)</name>
        <dbReference type="ChEBI" id="CHEBI:18420"/>
        <label>1</label>
        <note>catalytic</note>
    </ligand>
</feature>
<comment type="similarity">
    <text evidence="3 8">Belongs to the inositol monophosphatase superfamily.</text>
</comment>
<dbReference type="PROSITE" id="PS00630">
    <property type="entry name" value="IMP_2"/>
    <property type="match status" value="1"/>
</dbReference>
<evidence type="ECO:0000256" key="1">
    <source>
        <dbReference type="ARBA" id="ARBA00001033"/>
    </source>
</evidence>
<dbReference type="Pfam" id="PF00459">
    <property type="entry name" value="Inositol_P"/>
    <property type="match status" value="1"/>
</dbReference>
<reference evidence="9 10" key="1">
    <citation type="submission" date="2016-10" db="EMBL/GenBank/DDBJ databases">
        <authorList>
            <person name="de Groot N.N."/>
        </authorList>
    </citation>
    <scope>NUCLEOTIDE SEQUENCE [LARGE SCALE GENOMIC DNA]</scope>
    <source>
        <strain evidence="9 10">DSM 8423</strain>
    </source>
</reference>
<dbReference type="FunFam" id="3.30.540.10:FF:000003">
    <property type="entry name" value="Inositol-1-monophosphatase"/>
    <property type="match status" value="1"/>
</dbReference>
<evidence type="ECO:0000256" key="8">
    <source>
        <dbReference type="RuleBase" id="RU364068"/>
    </source>
</evidence>
<evidence type="ECO:0000256" key="7">
    <source>
        <dbReference type="PIRSR" id="PIRSR600760-2"/>
    </source>
</evidence>
<dbReference type="InterPro" id="IPR020583">
    <property type="entry name" value="Inositol_monoP_metal-BS"/>
</dbReference>
<dbReference type="AlphaFoldDB" id="A0A1H7W8R3"/>
<dbReference type="EMBL" id="FOBS01000006">
    <property type="protein sequence ID" value="SEM17982.1"/>
    <property type="molecule type" value="Genomic_DNA"/>
</dbReference>
<dbReference type="Gene3D" id="3.40.190.80">
    <property type="match status" value="1"/>
</dbReference>
<proteinExistence type="inferred from homology"/>
<dbReference type="InterPro" id="IPR022337">
    <property type="entry name" value="Inositol_monophosphatase_SuhB"/>
</dbReference>
<dbReference type="EC" id="3.1.3.25" evidence="8"/>
<dbReference type="PANTHER" id="PTHR20854">
    <property type="entry name" value="INOSITOL MONOPHOSPHATASE"/>
    <property type="match status" value="1"/>
</dbReference>
<dbReference type="GO" id="GO:0046854">
    <property type="term" value="P:phosphatidylinositol phosphate biosynthetic process"/>
    <property type="evidence" value="ECO:0007669"/>
    <property type="project" value="InterPro"/>
</dbReference>
<feature type="binding site" evidence="7">
    <location>
        <position position="102"/>
    </location>
    <ligand>
        <name>Mg(2+)</name>
        <dbReference type="ChEBI" id="CHEBI:18420"/>
        <label>1</label>
        <note>catalytic</note>
    </ligand>
</feature>
<dbReference type="InterPro" id="IPR033942">
    <property type="entry name" value="IMPase"/>
</dbReference>
<accession>A0A1H7W8R3</accession>
<feature type="binding site" evidence="7">
    <location>
        <position position="226"/>
    </location>
    <ligand>
        <name>Mg(2+)</name>
        <dbReference type="ChEBI" id="CHEBI:18420"/>
        <label>1</label>
        <note>catalytic</note>
    </ligand>
</feature>
<evidence type="ECO:0000313" key="9">
    <source>
        <dbReference type="EMBL" id="SEM17982.1"/>
    </source>
</evidence>
<dbReference type="Gene3D" id="3.30.540.10">
    <property type="entry name" value="Fructose-1,6-Bisphosphatase, subunit A, domain 1"/>
    <property type="match status" value="1"/>
</dbReference>
<dbReference type="Proteomes" id="UP000198744">
    <property type="component" value="Unassembled WGS sequence"/>
</dbReference>
<feature type="binding site" evidence="7">
    <location>
        <position position="83"/>
    </location>
    <ligand>
        <name>Mg(2+)</name>
        <dbReference type="ChEBI" id="CHEBI:18420"/>
        <label>1</label>
        <note>catalytic</note>
    </ligand>
</feature>
<protein>
    <recommendedName>
        <fullName evidence="8">Inositol-1-monophosphatase</fullName>
        <ecNumber evidence="8">3.1.3.25</ecNumber>
    </recommendedName>
</protein>
<comment type="catalytic activity">
    <reaction evidence="1 8">
        <text>a myo-inositol phosphate + H2O = myo-inositol + phosphate</text>
        <dbReference type="Rhea" id="RHEA:24056"/>
        <dbReference type="ChEBI" id="CHEBI:15377"/>
        <dbReference type="ChEBI" id="CHEBI:17268"/>
        <dbReference type="ChEBI" id="CHEBI:43474"/>
        <dbReference type="ChEBI" id="CHEBI:84139"/>
        <dbReference type="EC" id="3.1.3.25"/>
    </reaction>
</comment>
<dbReference type="STRING" id="43775.SAMN04489760_10612"/>
<sequence>MIWIYFNTELEFSKRLTGMNEFTEFAVFTAREAGQLLKSRLHAPHSIDYKGVVNLVTEADRMSEELILNRIQQHFPDHSVLTEESPEKERSSKYRWIIDPLDGTTNYAHGYPVFCVSIALEEQGILSGVVYNPMMDEMFYAEKGKGSWLNGQRISVSDTSDLSRSLLATGFPYDIRESDNNNLDYFNLMIKEAQAIRHAGAAALDMAYVAAGRFDGFWELKLMPWDTAAASLLIQEAGGIVTALSGEDFSMTAPHVLASNGGIHQQMLSALRKAR</sequence>
<keyword evidence="5 8" id="KW-0378">Hydrolase</keyword>
<dbReference type="GO" id="GO:0046872">
    <property type="term" value="F:metal ion binding"/>
    <property type="evidence" value="ECO:0007669"/>
    <property type="project" value="UniProtKB-KW"/>
</dbReference>
<keyword evidence="6 7" id="KW-0460">Magnesium</keyword>
<keyword evidence="4 7" id="KW-0479">Metal-binding</keyword>
<dbReference type="PRINTS" id="PR01959">
    <property type="entry name" value="SBIMPHPHTASE"/>
</dbReference>
<evidence type="ECO:0000313" key="10">
    <source>
        <dbReference type="Proteomes" id="UP000198744"/>
    </source>
</evidence>
<dbReference type="FunFam" id="3.40.190.80:FF:000002">
    <property type="entry name" value="Inositol-1-monophosphatase"/>
    <property type="match status" value="1"/>
</dbReference>